<comment type="caution">
    <text evidence="2">The sequence shown here is derived from an EMBL/GenBank/DDBJ whole genome shotgun (WGS) entry which is preliminary data.</text>
</comment>
<proteinExistence type="predicted"/>
<dbReference type="EMBL" id="JSAM01000078">
    <property type="protein sequence ID" value="KIA77411.1"/>
    <property type="molecule type" value="Genomic_DNA"/>
</dbReference>
<dbReference type="AlphaFoldDB" id="A0A0C1C145"/>
<evidence type="ECO:0000313" key="2">
    <source>
        <dbReference type="EMBL" id="KIA77411.1"/>
    </source>
</evidence>
<reference evidence="2 3" key="1">
    <citation type="journal article" date="2014" name="Mol. Biol. Evol.">
        <title>Massive expansion of Ubiquitination-related gene families within the Chlamydiae.</title>
        <authorList>
            <person name="Domman D."/>
            <person name="Collingro A."/>
            <person name="Lagkouvardos I."/>
            <person name="Gehre L."/>
            <person name="Weinmaier T."/>
            <person name="Rattei T."/>
            <person name="Subtil A."/>
            <person name="Horn M."/>
        </authorList>
    </citation>
    <scope>NUCLEOTIDE SEQUENCE [LARGE SCALE GENOMIC DNA]</scope>
    <source>
        <strain evidence="2 3">OEW1</strain>
    </source>
</reference>
<dbReference type="Proteomes" id="UP000031307">
    <property type="component" value="Unassembled WGS sequence"/>
</dbReference>
<protein>
    <submittedName>
        <fullName evidence="2">Uncharacterized protein</fullName>
    </submittedName>
</protein>
<feature type="region of interest" description="Disordered" evidence="1">
    <location>
        <begin position="1"/>
        <end position="39"/>
    </location>
</feature>
<organism evidence="2 3">
    <name type="scientific">Parachlamydia acanthamoebae</name>
    <dbReference type="NCBI Taxonomy" id="83552"/>
    <lineage>
        <taxon>Bacteria</taxon>
        <taxon>Pseudomonadati</taxon>
        <taxon>Chlamydiota</taxon>
        <taxon>Chlamydiia</taxon>
        <taxon>Parachlamydiales</taxon>
        <taxon>Parachlamydiaceae</taxon>
        <taxon>Parachlamydia</taxon>
    </lineage>
</organism>
<sequence>MTSPIYGYGRPAPVQGHPALPGSRSARPQPLPSPVAQQKALREREVVLSGRVVPGSGQGRNVPRPVALPQARGVVSIQASCGGAPVRAPVGERH</sequence>
<dbReference type="RefSeq" id="WP_155118716.1">
    <property type="nucleotide sequence ID" value="NZ_JSAM01000078.1"/>
</dbReference>
<accession>A0A0C1C145</accession>
<dbReference type="PATRIC" id="fig|83552.4.peg.1439"/>
<evidence type="ECO:0000313" key="3">
    <source>
        <dbReference type="Proteomes" id="UP000031307"/>
    </source>
</evidence>
<evidence type="ECO:0000256" key="1">
    <source>
        <dbReference type="SAM" id="MobiDB-lite"/>
    </source>
</evidence>
<name>A0A0C1C145_9BACT</name>
<gene>
    <name evidence="2" type="ORF">DB43_GI00110</name>
</gene>